<dbReference type="InterPro" id="IPR000315">
    <property type="entry name" value="Znf_B-box"/>
</dbReference>
<dbReference type="InterPro" id="IPR017868">
    <property type="entry name" value="Filamin/ABP280_repeat-like"/>
</dbReference>
<dbReference type="SUPFAM" id="SSF81296">
    <property type="entry name" value="E set domains"/>
    <property type="match status" value="1"/>
</dbReference>
<dbReference type="PANTHER" id="PTHR25462:SF291">
    <property type="entry name" value="E3 UBIQUITIN-PROTEIN LIGASE TRIM45"/>
    <property type="match status" value="1"/>
</dbReference>
<feature type="repeat" description="Filamin" evidence="7">
    <location>
        <begin position="480"/>
        <end position="532"/>
    </location>
</feature>
<dbReference type="GO" id="GO:0008270">
    <property type="term" value="F:zinc ion binding"/>
    <property type="evidence" value="ECO:0007669"/>
    <property type="project" value="UniProtKB-KW"/>
</dbReference>
<gene>
    <name evidence="10" type="ORF">PYX00_006286</name>
</gene>
<proteinExistence type="inferred from homology"/>
<name>A0AAW2HV95_9NEOP</name>
<dbReference type="SUPFAM" id="SSF57850">
    <property type="entry name" value="RING/U-box"/>
    <property type="match status" value="1"/>
</dbReference>
<dbReference type="PROSITE" id="PS50089">
    <property type="entry name" value="ZF_RING_2"/>
    <property type="match status" value="1"/>
</dbReference>
<evidence type="ECO:0000256" key="4">
    <source>
        <dbReference type="ARBA" id="ARBA00022771"/>
    </source>
</evidence>
<keyword evidence="2" id="KW-0479">Metal-binding</keyword>
<dbReference type="InterPro" id="IPR017907">
    <property type="entry name" value="Znf_RING_CS"/>
</dbReference>
<dbReference type="Gene3D" id="3.30.40.10">
    <property type="entry name" value="Zinc/RING finger domain, C3HC4 (zinc finger)"/>
    <property type="match status" value="1"/>
</dbReference>
<dbReference type="InterPro" id="IPR001298">
    <property type="entry name" value="Filamin/ABP280_rpt"/>
</dbReference>
<dbReference type="PROSITE" id="PS50119">
    <property type="entry name" value="ZF_BBOX"/>
    <property type="match status" value="2"/>
</dbReference>
<dbReference type="PROSITE" id="PS50194">
    <property type="entry name" value="FILAMIN_REPEAT"/>
    <property type="match status" value="1"/>
</dbReference>
<evidence type="ECO:0000256" key="2">
    <source>
        <dbReference type="ARBA" id="ARBA00022723"/>
    </source>
</evidence>
<feature type="domain" description="B box-type" evidence="9">
    <location>
        <begin position="214"/>
        <end position="255"/>
    </location>
</feature>
<dbReference type="Gene3D" id="2.60.40.10">
    <property type="entry name" value="Immunoglobulins"/>
    <property type="match status" value="1"/>
</dbReference>
<protein>
    <submittedName>
        <fullName evidence="10">Uncharacterized protein</fullName>
    </submittedName>
</protein>
<evidence type="ECO:0000256" key="6">
    <source>
        <dbReference type="PROSITE-ProRule" id="PRU00024"/>
    </source>
</evidence>
<evidence type="ECO:0000256" key="1">
    <source>
        <dbReference type="ARBA" id="ARBA00008518"/>
    </source>
</evidence>
<dbReference type="Pfam" id="PF13445">
    <property type="entry name" value="zf-RING_UBOX"/>
    <property type="match status" value="1"/>
</dbReference>
<dbReference type="Pfam" id="PF00643">
    <property type="entry name" value="zf-B_box"/>
    <property type="match status" value="1"/>
</dbReference>
<evidence type="ECO:0000256" key="3">
    <source>
        <dbReference type="ARBA" id="ARBA00022737"/>
    </source>
</evidence>
<keyword evidence="5" id="KW-0862">Zinc</keyword>
<feature type="domain" description="RING-type" evidence="8">
    <location>
        <begin position="31"/>
        <end position="56"/>
    </location>
</feature>
<keyword evidence="4 6" id="KW-0863">Zinc-finger</keyword>
<comment type="similarity">
    <text evidence="1">Belongs to the TRIM/RBCC family.</text>
</comment>
<reference evidence="10" key="1">
    <citation type="journal article" date="2024" name="Gigascience">
        <title>Chromosome-level genome of the poultry shaft louse Menopon gallinae provides insight into the host-switching and adaptive evolution of parasitic lice.</title>
        <authorList>
            <person name="Xu Y."/>
            <person name="Ma L."/>
            <person name="Liu S."/>
            <person name="Liang Y."/>
            <person name="Liu Q."/>
            <person name="He Z."/>
            <person name="Tian L."/>
            <person name="Duan Y."/>
            <person name="Cai W."/>
            <person name="Li H."/>
            <person name="Song F."/>
        </authorList>
    </citation>
    <scope>NUCLEOTIDE SEQUENCE</scope>
    <source>
        <strain evidence="10">Cailab_2023a</strain>
    </source>
</reference>
<dbReference type="GO" id="GO:0061630">
    <property type="term" value="F:ubiquitin protein ligase activity"/>
    <property type="evidence" value="ECO:0007669"/>
    <property type="project" value="TreeGrafter"/>
</dbReference>
<dbReference type="SMART" id="SM00184">
    <property type="entry name" value="RING"/>
    <property type="match status" value="1"/>
</dbReference>
<dbReference type="InterPro" id="IPR013083">
    <property type="entry name" value="Znf_RING/FYVE/PHD"/>
</dbReference>
<dbReference type="PANTHER" id="PTHR25462">
    <property type="entry name" value="BONUS, ISOFORM C-RELATED"/>
    <property type="match status" value="1"/>
</dbReference>
<evidence type="ECO:0000313" key="10">
    <source>
        <dbReference type="EMBL" id="KAL0273661.1"/>
    </source>
</evidence>
<dbReference type="SMART" id="SM00336">
    <property type="entry name" value="BBOX"/>
    <property type="match status" value="2"/>
</dbReference>
<evidence type="ECO:0000259" key="8">
    <source>
        <dbReference type="PROSITE" id="PS50089"/>
    </source>
</evidence>
<evidence type="ECO:0000256" key="5">
    <source>
        <dbReference type="ARBA" id="ARBA00022833"/>
    </source>
</evidence>
<accession>A0AAW2HV95</accession>
<comment type="caution">
    <text evidence="10">The sequence shown here is derived from an EMBL/GenBank/DDBJ whole genome shotgun (WGS) entry which is preliminary data.</text>
</comment>
<dbReference type="InterPro" id="IPR014756">
    <property type="entry name" value="Ig_E-set"/>
</dbReference>
<evidence type="ECO:0000256" key="7">
    <source>
        <dbReference type="PROSITE-ProRule" id="PRU00087"/>
    </source>
</evidence>
<feature type="domain" description="B box-type" evidence="9">
    <location>
        <begin position="155"/>
        <end position="201"/>
    </location>
</feature>
<organism evidence="10">
    <name type="scientific">Menopon gallinae</name>
    <name type="common">poultry shaft louse</name>
    <dbReference type="NCBI Taxonomy" id="328185"/>
    <lineage>
        <taxon>Eukaryota</taxon>
        <taxon>Metazoa</taxon>
        <taxon>Ecdysozoa</taxon>
        <taxon>Arthropoda</taxon>
        <taxon>Hexapoda</taxon>
        <taxon>Insecta</taxon>
        <taxon>Pterygota</taxon>
        <taxon>Neoptera</taxon>
        <taxon>Paraneoptera</taxon>
        <taxon>Psocodea</taxon>
        <taxon>Troctomorpha</taxon>
        <taxon>Phthiraptera</taxon>
        <taxon>Amblycera</taxon>
        <taxon>Menoponidae</taxon>
        <taxon>Menopon</taxon>
    </lineage>
</organism>
<dbReference type="InterPro" id="IPR001841">
    <property type="entry name" value="Znf_RING"/>
</dbReference>
<dbReference type="InterPro" id="IPR047153">
    <property type="entry name" value="TRIM45/56/19-like"/>
</dbReference>
<dbReference type="InterPro" id="IPR027370">
    <property type="entry name" value="Znf-RING_euk"/>
</dbReference>
<dbReference type="SMART" id="SM00557">
    <property type="entry name" value="IG_FLMN"/>
    <property type="match status" value="1"/>
</dbReference>
<dbReference type="InterPro" id="IPR013783">
    <property type="entry name" value="Ig-like_fold"/>
</dbReference>
<sequence>MLINHHDGLRQRNVPWEQRESNGEKSMDFICELCRRDINDPRLMPCLHSFCLECLRLLESETLQKTSSTRSSSNQSQDTVKKKWTDMVMCAGKTSDKSGVSNSAYEATEEGRKKKILKCPTCGFNNVLPDRGVIALPHNHLLQHRLLLSKLNRSDVRLLCDLCQHEVVAHSRCTKCLLNLCGACSTAHKMDTAADHEIIALKSEHSASTITKIRRQAMCPAHPQNDIKFFCQSCNQMTCKKCSLTQHRDHSCGLLSKAARVYRRKIKEVLDQTVYIVRETESVKSHSESVFQQLLSNCMVVKNDIDTYINSYIEALEEHRKGLKFQVEQTRNTELQLLKQQLMEVEKRQRESNYALKFGEDLLAEGSDFEVISLASPLLRRLEWIIQSGPIKSRVASNSAKLLQFLRDERAGTIKNHSVFGVLTNQIVSPMHSSLTIEGLNALKNCTQKQQCQVKLVTRDSNNKPVTHGAENIDMDLRYIESNSQRQVPILATDRQDGTYLIIFTPDQPGNLKLSITIRGHPIKGSPFSVHVRKPRVHRGVFHCCTFCSSGGSKKASCGCGGKMPGGYLGCGHGHVGHPGKRHWSCCGNTFPNSECVRKPSGVYLLTF</sequence>
<keyword evidence="3" id="KW-0677">Repeat</keyword>
<dbReference type="Pfam" id="PF00630">
    <property type="entry name" value="Filamin"/>
    <property type="match status" value="1"/>
</dbReference>
<dbReference type="GO" id="GO:0005654">
    <property type="term" value="C:nucleoplasm"/>
    <property type="evidence" value="ECO:0007669"/>
    <property type="project" value="TreeGrafter"/>
</dbReference>
<dbReference type="PROSITE" id="PS00518">
    <property type="entry name" value="ZF_RING_1"/>
    <property type="match status" value="1"/>
</dbReference>
<dbReference type="EMBL" id="JARGDH010000003">
    <property type="protein sequence ID" value="KAL0273661.1"/>
    <property type="molecule type" value="Genomic_DNA"/>
</dbReference>
<dbReference type="Gene3D" id="3.30.160.60">
    <property type="entry name" value="Classic Zinc Finger"/>
    <property type="match status" value="1"/>
</dbReference>
<evidence type="ECO:0000259" key="9">
    <source>
        <dbReference type="PROSITE" id="PS50119"/>
    </source>
</evidence>
<dbReference type="SUPFAM" id="SSF57845">
    <property type="entry name" value="B-box zinc-binding domain"/>
    <property type="match status" value="1"/>
</dbReference>
<dbReference type="AlphaFoldDB" id="A0AAW2HV95"/>